<sequence>MDGGGGGGDGSSSGGRFPILQANRDPELNWKVDVAKRLKEYLLKICSGEVTGEDGAHSVNFTEAVLLLQGLVQVYSTKVQNLYSLVLHALEFLSQKKQDQHENGSAHGNENDTSMISNEEDDVFMGLDDVPAVETDGLDRKSAQDALADGSSVGGSVRPWRGEEDRQNGFGSTRGSW</sequence>
<name>A0A3L6R900_PANMI</name>
<dbReference type="GO" id="GO:0051306">
    <property type="term" value="P:mitotic sister chromatid separation"/>
    <property type="evidence" value="ECO:0007669"/>
    <property type="project" value="TreeGrafter"/>
</dbReference>
<evidence type="ECO:0000259" key="2">
    <source>
        <dbReference type="Pfam" id="PF06278"/>
    </source>
</evidence>
<organism evidence="3 4">
    <name type="scientific">Panicum miliaceum</name>
    <name type="common">Proso millet</name>
    <name type="synonym">Broomcorn millet</name>
    <dbReference type="NCBI Taxonomy" id="4540"/>
    <lineage>
        <taxon>Eukaryota</taxon>
        <taxon>Viridiplantae</taxon>
        <taxon>Streptophyta</taxon>
        <taxon>Embryophyta</taxon>
        <taxon>Tracheophyta</taxon>
        <taxon>Spermatophyta</taxon>
        <taxon>Magnoliopsida</taxon>
        <taxon>Liliopsida</taxon>
        <taxon>Poales</taxon>
        <taxon>Poaceae</taxon>
        <taxon>PACMAD clade</taxon>
        <taxon>Panicoideae</taxon>
        <taxon>Panicodae</taxon>
        <taxon>Paniceae</taxon>
        <taxon>Panicinae</taxon>
        <taxon>Panicum</taxon>
        <taxon>Panicum sect. Panicum</taxon>
    </lineage>
</organism>
<dbReference type="InterPro" id="IPR031739">
    <property type="entry name" value="Ncaph2"/>
</dbReference>
<dbReference type="GO" id="GO:0005634">
    <property type="term" value="C:nucleus"/>
    <property type="evidence" value="ECO:0007669"/>
    <property type="project" value="TreeGrafter"/>
</dbReference>
<feature type="domain" description="Condensin II complex subunit H2 N-terminal" evidence="2">
    <location>
        <begin position="18"/>
        <end position="131"/>
    </location>
</feature>
<dbReference type="Proteomes" id="UP000275267">
    <property type="component" value="Unassembled WGS sequence"/>
</dbReference>
<gene>
    <name evidence="3" type="ORF">C2845_PM06G25070</name>
</gene>
<dbReference type="PANTHER" id="PTHR14324:SF3">
    <property type="entry name" value="CONDENSIN-2 COMPLEX SUBUNIT H2"/>
    <property type="match status" value="1"/>
</dbReference>
<dbReference type="PANTHER" id="PTHR14324">
    <property type="entry name" value="CONDENSIN-2 COMPLEX SUBUNIT H2"/>
    <property type="match status" value="1"/>
</dbReference>
<dbReference type="Pfam" id="PF06278">
    <property type="entry name" value="CNDH2_N"/>
    <property type="match status" value="1"/>
</dbReference>
<evidence type="ECO:0000313" key="3">
    <source>
        <dbReference type="EMBL" id="RLM98845.1"/>
    </source>
</evidence>
<dbReference type="InterPro" id="IPR009378">
    <property type="entry name" value="H2_N"/>
</dbReference>
<dbReference type="AlphaFoldDB" id="A0A3L6R900"/>
<reference evidence="4" key="1">
    <citation type="journal article" date="2019" name="Nat. Commun.">
        <title>The genome of broomcorn millet.</title>
        <authorList>
            <person name="Zou C."/>
            <person name="Miki D."/>
            <person name="Li D."/>
            <person name="Tang Q."/>
            <person name="Xiao L."/>
            <person name="Rajput S."/>
            <person name="Deng P."/>
            <person name="Jia W."/>
            <person name="Huang R."/>
            <person name="Zhang M."/>
            <person name="Sun Y."/>
            <person name="Hu J."/>
            <person name="Fu X."/>
            <person name="Schnable P.S."/>
            <person name="Li F."/>
            <person name="Zhang H."/>
            <person name="Feng B."/>
            <person name="Zhu X."/>
            <person name="Liu R."/>
            <person name="Schnable J.C."/>
            <person name="Zhu J.-K."/>
            <person name="Zhang H."/>
        </authorList>
    </citation>
    <scope>NUCLEOTIDE SEQUENCE [LARGE SCALE GENOMIC DNA]</scope>
</reference>
<evidence type="ECO:0000313" key="4">
    <source>
        <dbReference type="Proteomes" id="UP000275267"/>
    </source>
</evidence>
<protein>
    <recommendedName>
        <fullName evidence="2">Condensin II complex subunit H2 N-terminal domain-containing protein</fullName>
    </recommendedName>
</protein>
<accession>A0A3L6R900</accession>
<dbReference type="EMBL" id="PQIB02000009">
    <property type="protein sequence ID" value="RLM98845.1"/>
    <property type="molecule type" value="Genomic_DNA"/>
</dbReference>
<dbReference type="GO" id="GO:0003682">
    <property type="term" value="F:chromatin binding"/>
    <property type="evidence" value="ECO:0007669"/>
    <property type="project" value="TreeGrafter"/>
</dbReference>
<keyword evidence="4" id="KW-1185">Reference proteome</keyword>
<evidence type="ECO:0000256" key="1">
    <source>
        <dbReference type="SAM" id="MobiDB-lite"/>
    </source>
</evidence>
<comment type="caution">
    <text evidence="3">The sequence shown here is derived from an EMBL/GenBank/DDBJ whole genome shotgun (WGS) entry which is preliminary data.</text>
</comment>
<proteinExistence type="predicted"/>
<dbReference type="GO" id="GO:0000796">
    <property type="term" value="C:condensin complex"/>
    <property type="evidence" value="ECO:0007669"/>
    <property type="project" value="TreeGrafter"/>
</dbReference>
<feature type="region of interest" description="Disordered" evidence="1">
    <location>
        <begin position="135"/>
        <end position="177"/>
    </location>
</feature>
<dbReference type="GO" id="GO:0010032">
    <property type="term" value="P:meiotic chromosome condensation"/>
    <property type="evidence" value="ECO:0007669"/>
    <property type="project" value="TreeGrafter"/>
</dbReference>
<dbReference type="STRING" id="4540.A0A3L6R900"/>
<dbReference type="OrthoDB" id="10038475at2759"/>